<dbReference type="PROSITE" id="PS50181">
    <property type="entry name" value="FBOX"/>
    <property type="match status" value="1"/>
</dbReference>
<evidence type="ECO:0000313" key="6">
    <source>
        <dbReference type="Proteomes" id="UP000886520"/>
    </source>
</evidence>
<comment type="caution">
    <text evidence="5">The sequence shown here is derived from an EMBL/GenBank/DDBJ whole genome shotgun (WGS) entry which is preliminary data.</text>
</comment>
<dbReference type="PANTHER" id="PTHR19855:SF19">
    <property type="entry name" value="OS04G0619700 PROTEIN"/>
    <property type="match status" value="1"/>
</dbReference>
<evidence type="ECO:0000256" key="1">
    <source>
        <dbReference type="ARBA" id="ARBA00022574"/>
    </source>
</evidence>
<dbReference type="PROSITE" id="PS50082">
    <property type="entry name" value="WD_REPEATS_2"/>
    <property type="match status" value="2"/>
</dbReference>
<sequence length="529" mass="59146">MVEGDGVSPARQRLQGAADEAWYGTALSNVNSSPGRGTPLASSFLDLPPALITEIFKHLNARELSLVSCVCSLFRGLSSDSHGWKDFYCERWGNPVPGVSMDADPVFSERTWRDLYVARETRSKAFLGRYQTDMMNGHSNAVRCVRLLAPANLIFTAGYDSILRIWDLEECLPLSWSWPLGTTLRSIAVDMKMLVVGGTDANIRIWKGLPDLKHIFDVGGACASEIVLSGHEGPITSLSMDDFKICSGSWDMTVKLWDRGSLACIRTLIHRDWVWAISLRGQRMVSSAGSDVYSWDVETGRCLRVRAGAHHGQAYAVECSRSGHFVFSGGEDGIIRMYEDKVVRKKGLEGRVEFLEELNNEPIAFWQPHSGAVHELAFEDPWLVSASGDGALAMMDIRKVRKRNSEFGRLAEYVKVKSPWTVVSTDAESPQRMLFGSKQCFYSVDVGSDRIVSAGEEQVVKVWDFSHALEIERRVQASRMIRLERRFKRKQGLQLKTKQHNEVCNSMSKKDVDSEGAVVWQGRGIKIKG</sequence>
<dbReference type="Proteomes" id="UP000886520">
    <property type="component" value="Chromosome 22"/>
</dbReference>
<dbReference type="Pfam" id="PF00400">
    <property type="entry name" value="WD40"/>
    <property type="match status" value="3"/>
</dbReference>
<dbReference type="SMART" id="SM00320">
    <property type="entry name" value="WD40"/>
    <property type="match status" value="7"/>
</dbReference>
<dbReference type="AlphaFoldDB" id="A0A9D4U6Q9"/>
<keyword evidence="6" id="KW-1185">Reference proteome</keyword>
<feature type="repeat" description="WD" evidence="3">
    <location>
        <begin position="135"/>
        <end position="169"/>
    </location>
</feature>
<dbReference type="InterPro" id="IPR015943">
    <property type="entry name" value="WD40/YVTN_repeat-like_dom_sf"/>
</dbReference>
<evidence type="ECO:0000256" key="3">
    <source>
        <dbReference type="PROSITE-ProRule" id="PRU00221"/>
    </source>
</evidence>
<gene>
    <name evidence="5" type="ORF">GOP47_0023042</name>
</gene>
<dbReference type="InterPro" id="IPR020472">
    <property type="entry name" value="WD40_PAC1"/>
</dbReference>
<dbReference type="PROSITE" id="PS50294">
    <property type="entry name" value="WD_REPEATS_REGION"/>
    <property type="match status" value="2"/>
</dbReference>
<dbReference type="EMBL" id="JABFUD020000022">
    <property type="protein sequence ID" value="KAI5062503.1"/>
    <property type="molecule type" value="Genomic_DNA"/>
</dbReference>
<dbReference type="InterPro" id="IPR036047">
    <property type="entry name" value="F-box-like_dom_sf"/>
</dbReference>
<dbReference type="PRINTS" id="PR00320">
    <property type="entry name" value="GPROTEINBRPT"/>
</dbReference>
<proteinExistence type="predicted"/>
<dbReference type="InterPro" id="IPR036322">
    <property type="entry name" value="WD40_repeat_dom_sf"/>
</dbReference>
<accession>A0A9D4U6Q9</accession>
<dbReference type="InterPro" id="IPR001680">
    <property type="entry name" value="WD40_rpt"/>
</dbReference>
<reference evidence="5" key="1">
    <citation type="submission" date="2021-01" db="EMBL/GenBank/DDBJ databases">
        <title>Adiantum capillus-veneris genome.</title>
        <authorList>
            <person name="Fang Y."/>
            <person name="Liao Q."/>
        </authorList>
    </citation>
    <scope>NUCLEOTIDE SEQUENCE</scope>
    <source>
        <strain evidence="5">H3</strain>
        <tissue evidence="5">Leaf</tissue>
    </source>
</reference>
<keyword evidence="1 3" id="KW-0853">WD repeat</keyword>
<dbReference type="SUPFAM" id="SSF50978">
    <property type="entry name" value="WD40 repeat-like"/>
    <property type="match status" value="1"/>
</dbReference>
<dbReference type="SMART" id="SM00256">
    <property type="entry name" value="FBOX"/>
    <property type="match status" value="1"/>
</dbReference>
<evidence type="ECO:0000256" key="2">
    <source>
        <dbReference type="ARBA" id="ARBA00022737"/>
    </source>
</evidence>
<dbReference type="InterPro" id="IPR019775">
    <property type="entry name" value="WD40_repeat_CS"/>
</dbReference>
<dbReference type="OrthoDB" id="190105at2759"/>
<evidence type="ECO:0000259" key="4">
    <source>
        <dbReference type="PROSITE" id="PS50181"/>
    </source>
</evidence>
<feature type="domain" description="F-box" evidence="4">
    <location>
        <begin position="41"/>
        <end position="87"/>
    </location>
</feature>
<dbReference type="SUPFAM" id="SSF81383">
    <property type="entry name" value="F-box domain"/>
    <property type="match status" value="1"/>
</dbReference>
<keyword evidence="2" id="KW-0677">Repeat</keyword>
<dbReference type="InterPro" id="IPR001810">
    <property type="entry name" value="F-box_dom"/>
</dbReference>
<dbReference type="Pfam" id="PF12937">
    <property type="entry name" value="F-box-like"/>
    <property type="match status" value="1"/>
</dbReference>
<dbReference type="Gene3D" id="2.130.10.10">
    <property type="entry name" value="YVTN repeat-like/Quinoprotein amine dehydrogenase"/>
    <property type="match status" value="2"/>
</dbReference>
<dbReference type="PROSITE" id="PS00678">
    <property type="entry name" value="WD_REPEATS_1"/>
    <property type="match status" value="1"/>
</dbReference>
<feature type="repeat" description="WD" evidence="3">
    <location>
        <begin position="228"/>
        <end position="267"/>
    </location>
</feature>
<organism evidence="5 6">
    <name type="scientific">Adiantum capillus-veneris</name>
    <name type="common">Maidenhair fern</name>
    <dbReference type="NCBI Taxonomy" id="13818"/>
    <lineage>
        <taxon>Eukaryota</taxon>
        <taxon>Viridiplantae</taxon>
        <taxon>Streptophyta</taxon>
        <taxon>Embryophyta</taxon>
        <taxon>Tracheophyta</taxon>
        <taxon>Polypodiopsida</taxon>
        <taxon>Polypodiidae</taxon>
        <taxon>Polypodiales</taxon>
        <taxon>Pteridineae</taxon>
        <taxon>Pteridaceae</taxon>
        <taxon>Vittarioideae</taxon>
        <taxon>Adiantum</taxon>
    </lineage>
</organism>
<evidence type="ECO:0000313" key="5">
    <source>
        <dbReference type="EMBL" id="KAI5062503.1"/>
    </source>
</evidence>
<name>A0A9D4U6Q9_ADICA</name>
<dbReference type="PANTHER" id="PTHR19855">
    <property type="entry name" value="WD40 REPEAT PROTEIN 12, 37"/>
    <property type="match status" value="1"/>
</dbReference>
<dbReference type="Gene3D" id="1.20.1280.50">
    <property type="match status" value="1"/>
</dbReference>
<protein>
    <recommendedName>
        <fullName evidence="4">F-box domain-containing protein</fullName>
    </recommendedName>
</protein>